<keyword evidence="2" id="KW-1185">Reference proteome</keyword>
<accession>S8AUU2</accession>
<name>S8AUU2_PENO1</name>
<reference evidence="1 2" key="1">
    <citation type="journal article" date="2013" name="PLoS ONE">
        <title>Genomic and secretomic analyses reveal unique features of the lignocellulolytic enzyme system of Penicillium decumbens.</title>
        <authorList>
            <person name="Liu G."/>
            <person name="Zhang L."/>
            <person name="Wei X."/>
            <person name="Zou G."/>
            <person name="Qin Y."/>
            <person name="Ma L."/>
            <person name="Li J."/>
            <person name="Zheng H."/>
            <person name="Wang S."/>
            <person name="Wang C."/>
            <person name="Xun L."/>
            <person name="Zhao G.-P."/>
            <person name="Zhou Z."/>
            <person name="Qu Y."/>
        </authorList>
    </citation>
    <scope>NUCLEOTIDE SEQUENCE [LARGE SCALE GENOMIC DNA]</scope>
    <source>
        <strain evidence="2">114-2 / CGMCC 5302</strain>
    </source>
</reference>
<dbReference type="HOGENOM" id="CLU_1166189_0_0_1"/>
<organism evidence="1 2">
    <name type="scientific">Penicillium oxalicum (strain 114-2 / CGMCC 5302)</name>
    <name type="common">Penicillium decumbens</name>
    <dbReference type="NCBI Taxonomy" id="933388"/>
    <lineage>
        <taxon>Eukaryota</taxon>
        <taxon>Fungi</taxon>
        <taxon>Dikarya</taxon>
        <taxon>Ascomycota</taxon>
        <taxon>Pezizomycotina</taxon>
        <taxon>Eurotiomycetes</taxon>
        <taxon>Eurotiomycetidae</taxon>
        <taxon>Eurotiales</taxon>
        <taxon>Aspergillaceae</taxon>
        <taxon>Penicillium</taxon>
    </lineage>
</organism>
<dbReference type="Proteomes" id="UP000019376">
    <property type="component" value="Unassembled WGS sequence"/>
</dbReference>
<proteinExistence type="predicted"/>
<protein>
    <submittedName>
        <fullName evidence="1">Uncharacterized protein</fullName>
    </submittedName>
</protein>
<dbReference type="AlphaFoldDB" id="S8AUU2"/>
<sequence>MIQTTPLDAGCWMLGSDIMFTALNQVQMVSSLTREHRDTIAFDDLPNTIKRVVETAYRESLHVQNVRHCWLSRGHRFFRAPGSISGLLGIQSKIHAGMEQHENLTCFRADHCWLHNPPIIITHMALTRSDTLSGNNTVPDAYRFRTRLWRQCALFSGATLRMTFTGSITGQFAGYDNSVKSISNSTYKAHRHQNLALGRGTVSSEETAVLIHLKRVISDFDVLIRRLLPPRRMQPKVW</sequence>
<dbReference type="EMBL" id="KB644412">
    <property type="protein sequence ID" value="EPS29933.1"/>
    <property type="molecule type" value="Genomic_DNA"/>
</dbReference>
<gene>
    <name evidence="1" type="ORF">PDE_04883</name>
</gene>
<evidence type="ECO:0000313" key="2">
    <source>
        <dbReference type="Proteomes" id="UP000019376"/>
    </source>
</evidence>
<evidence type="ECO:0000313" key="1">
    <source>
        <dbReference type="EMBL" id="EPS29933.1"/>
    </source>
</evidence>